<dbReference type="RefSeq" id="WP_171184728.1">
    <property type="nucleotide sequence ID" value="NZ_WTPX01000025.1"/>
</dbReference>
<sequence length="389" mass="41043">MYDLPPADRSESLLTRYGRPVRWAASRIPTPGRVERWARRHPRVATFGLGLSLTLGAATYPHASAAWNGHVVRYQGHPVQFGQYLDRDLRRIAPLPTDSLFWLTPVAATYQRDAPHSGTVNEFLDRLDGMPHVARVAFNRATLSAEQSARAAARHRHATLDLRHCSIAWGGLRPFTSKTNLHRVRLTHCLLPPEELAPLADAAGLISLDLSGSVGVSGGLAALAGHPALSETRAAGSDLNDASFAALVHCPSIASLQLDRTNVTDEGLAMMDGAATGLISLSLAHTNVSDWGVASMGSHPQLSALDLSGTNVTDAGLWSLVQNCPNLDALTLSGTAVSDEGLAALVHLPKLSALDLSETNVTDAGLAEAAERHGCTAIAASGVIECTAG</sequence>
<accession>A0ABX1VAK9</accession>
<gene>
    <name evidence="1" type="ORF">LzC2_11570</name>
</gene>
<name>A0ABX1VAK9_9PLAN</name>
<dbReference type="InterPro" id="IPR001611">
    <property type="entry name" value="Leu-rich_rpt"/>
</dbReference>
<protein>
    <recommendedName>
        <fullName evidence="3">Leucine Rich repeats (2 copies)</fullName>
    </recommendedName>
</protein>
<evidence type="ECO:0000313" key="2">
    <source>
        <dbReference type="Proteomes" id="UP000609651"/>
    </source>
</evidence>
<keyword evidence="2" id="KW-1185">Reference proteome</keyword>
<dbReference type="EMBL" id="WTPX01000025">
    <property type="protein sequence ID" value="NNJ25094.1"/>
    <property type="molecule type" value="Genomic_DNA"/>
</dbReference>
<evidence type="ECO:0000313" key="1">
    <source>
        <dbReference type="EMBL" id="NNJ25094.1"/>
    </source>
</evidence>
<dbReference type="InterPro" id="IPR032675">
    <property type="entry name" value="LRR_dom_sf"/>
</dbReference>
<dbReference type="Proteomes" id="UP000609651">
    <property type="component" value="Unassembled WGS sequence"/>
</dbReference>
<dbReference type="PANTHER" id="PTHR13318">
    <property type="entry name" value="PARTNER OF PAIRED, ISOFORM B-RELATED"/>
    <property type="match status" value="1"/>
</dbReference>
<organism evidence="1 2">
    <name type="scientific">Alienimonas chondri</name>
    <dbReference type="NCBI Taxonomy" id="2681879"/>
    <lineage>
        <taxon>Bacteria</taxon>
        <taxon>Pseudomonadati</taxon>
        <taxon>Planctomycetota</taxon>
        <taxon>Planctomycetia</taxon>
        <taxon>Planctomycetales</taxon>
        <taxon>Planctomycetaceae</taxon>
        <taxon>Alienimonas</taxon>
    </lineage>
</organism>
<comment type="caution">
    <text evidence="1">The sequence shown here is derived from an EMBL/GenBank/DDBJ whole genome shotgun (WGS) entry which is preliminary data.</text>
</comment>
<reference evidence="1 2" key="1">
    <citation type="journal article" date="2020" name="Syst. Appl. Microbiol.">
        <title>Alienimonas chondri sp. nov., a novel planctomycete isolated from the biofilm of the red alga Chondrus crispus.</title>
        <authorList>
            <person name="Vitorino I."/>
            <person name="Albuquerque L."/>
            <person name="Wiegand S."/>
            <person name="Kallscheuer N."/>
            <person name="da Costa M.S."/>
            <person name="Lobo-da-Cunha A."/>
            <person name="Jogler C."/>
            <person name="Lage O.M."/>
        </authorList>
    </citation>
    <scope>NUCLEOTIDE SEQUENCE [LARGE SCALE GENOMIC DNA]</scope>
    <source>
        <strain evidence="1 2">LzC2</strain>
    </source>
</reference>
<dbReference type="SMART" id="SM00367">
    <property type="entry name" value="LRR_CC"/>
    <property type="match status" value="3"/>
</dbReference>
<dbReference type="InterPro" id="IPR006553">
    <property type="entry name" value="Leu-rich_rpt_Cys-con_subtyp"/>
</dbReference>
<dbReference type="Pfam" id="PF13516">
    <property type="entry name" value="LRR_6"/>
    <property type="match status" value="3"/>
</dbReference>
<dbReference type="SUPFAM" id="SSF52047">
    <property type="entry name" value="RNI-like"/>
    <property type="match status" value="1"/>
</dbReference>
<dbReference type="Gene3D" id="3.80.10.10">
    <property type="entry name" value="Ribonuclease Inhibitor"/>
    <property type="match status" value="1"/>
</dbReference>
<proteinExistence type="predicted"/>
<evidence type="ECO:0008006" key="3">
    <source>
        <dbReference type="Google" id="ProtNLM"/>
    </source>
</evidence>
<dbReference type="PANTHER" id="PTHR13318:SF190">
    <property type="entry name" value="PARTNER OF PAIRED, ISOFORM B"/>
    <property type="match status" value="1"/>
</dbReference>